<reference evidence="1 2" key="1">
    <citation type="journal article" date="2023" name="Elife">
        <title>Identification of key yeast species and microbe-microbe interactions impacting larval growth of Drosophila in the wild.</title>
        <authorList>
            <person name="Mure A."/>
            <person name="Sugiura Y."/>
            <person name="Maeda R."/>
            <person name="Honda K."/>
            <person name="Sakurai N."/>
            <person name="Takahashi Y."/>
            <person name="Watada M."/>
            <person name="Katoh T."/>
            <person name="Gotoh A."/>
            <person name="Gotoh Y."/>
            <person name="Taniguchi I."/>
            <person name="Nakamura K."/>
            <person name="Hayashi T."/>
            <person name="Katayama T."/>
            <person name="Uemura T."/>
            <person name="Hattori Y."/>
        </authorList>
    </citation>
    <scope>NUCLEOTIDE SEQUENCE [LARGE SCALE GENOMIC DNA]</scope>
    <source>
        <strain evidence="1 2">KH-74</strain>
    </source>
</reference>
<dbReference type="EMBL" id="BTGD01000003">
    <property type="protein sequence ID" value="GMM54578.1"/>
    <property type="molecule type" value="Genomic_DNA"/>
</dbReference>
<evidence type="ECO:0000313" key="1">
    <source>
        <dbReference type="EMBL" id="GMM54578.1"/>
    </source>
</evidence>
<dbReference type="AlphaFoldDB" id="A0AAV5RTN0"/>
<keyword evidence="2" id="KW-1185">Reference proteome</keyword>
<evidence type="ECO:0000313" key="2">
    <source>
        <dbReference type="Proteomes" id="UP001377567"/>
    </source>
</evidence>
<gene>
    <name evidence="1" type="ORF">DAKH74_011940</name>
</gene>
<name>A0AAV5RTN0_MAUHU</name>
<protein>
    <submittedName>
        <fullName evidence="1">Uncharacterized protein</fullName>
    </submittedName>
</protein>
<proteinExistence type="predicted"/>
<dbReference type="Proteomes" id="UP001377567">
    <property type="component" value="Unassembled WGS sequence"/>
</dbReference>
<sequence length="185" mass="18661">MTTQTPTTSLHTPLNDPTYIQQTLHAILGGTTSTSTSTGTRTLSLLEGGVQVNITAESPQGTTAPTHSGVRVNISAAQGPEGQQLTPLLSDAVALALLGAGHIEAGEPSGKNTQETMNSTGIAARLLSAQFGAAFDAASGVVAAGRHRTVVDLGALRVVSSDSAPLRGRVESVLAVGRTLAAPLC</sequence>
<comment type="caution">
    <text evidence="1">The sequence shown here is derived from an EMBL/GenBank/DDBJ whole genome shotgun (WGS) entry which is preliminary data.</text>
</comment>
<accession>A0AAV5RTN0</accession>
<organism evidence="1 2">
    <name type="scientific">Maudiozyma humilis</name>
    <name type="common">Sour dough yeast</name>
    <name type="synonym">Kazachstania humilis</name>
    <dbReference type="NCBI Taxonomy" id="51915"/>
    <lineage>
        <taxon>Eukaryota</taxon>
        <taxon>Fungi</taxon>
        <taxon>Dikarya</taxon>
        <taxon>Ascomycota</taxon>
        <taxon>Saccharomycotina</taxon>
        <taxon>Saccharomycetes</taxon>
        <taxon>Saccharomycetales</taxon>
        <taxon>Saccharomycetaceae</taxon>
        <taxon>Maudiozyma</taxon>
    </lineage>
</organism>